<dbReference type="InterPro" id="IPR047057">
    <property type="entry name" value="MerR_fam"/>
</dbReference>
<accession>A0ABQ4NTH7</accession>
<dbReference type="CDD" id="cd04781">
    <property type="entry name" value="HTH_MerR-like_sg6"/>
    <property type="match status" value="1"/>
</dbReference>
<dbReference type="InterPro" id="IPR000551">
    <property type="entry name" value="MerR-type_HTH_dom"/>
</dbReference>
<proteinExistence type="predicted"/>
<dbReference type="PANTHER" id="PTHR30204">
    <property type="entry name" value="REDOX-CYCLING DRUG-SENSING TRANSCRIPTIONAL ACTIVATOR SOXR"/>
    <property type="match status" value="1"/>
</dbReference>
<dbReference type="PROSITE" id="PS50937">
    <property type="entry name" value="HTH_MERR_2"/>
    <property type="match status" value="1"/>
</dbReference>
<dbReference type="PROSITE" id="PS00552">
    <property type="entry name" value="HTH_MERR_1"/>
    <property type="match status" value="1"/>
</dbReference>
<feature type="domain" description="HTH merR-type" evidence="2">
    <location>
        <begin position="17"/>
        <end position="82"/>
    </location>
</feature>
<protein>
    <submittedName>
        <fullName evidence="3">Transcriptional regulator</fullName>
    </submittedName>
</protein>
<name>A0ABQ4NTH7_9GAMM</name>
<keyword evidence="1" id="KW-0238">DNA-binding</keyword>
<dbReference type="Gene3D" id="1.10.1660.10">
    <property type="match status" value="1"/>
</dbReference>
<evidence type="ECO:0000256" key="1">
    <source>
        <dbReference type="ARBA" id="ARBA00023125"/>
    </source>
</evidence>
<sequence>MLQLEVGFKSRVNFMDIAEVSRLSGLAPSALRYYEKIGLIQPNGRKGLRRQYAKKIINKLNLISLARMAGLSLNEIMTMFNESDELSIDRYLLAQKASEIDVQIKRLQAIRDSLNHVASCPQSDHLQCPSFQQLMKSVKPCSP</sequence>
<dbReference type="SUPFAM" id="SSF46955">
    <property type="entry name" value="Putative DNA-binding domain"/>
    <property type="match status" value="1"/>
</dbReference>
<dbReference type="Pfam" id="PF13411">
    <property type="entry name" value="MerR_1"/>
    <property type="match status" value="1"/>
</dbReference>
<dbReference type="PANTHER" id="PTHR30204:SF97">
    <property type="entry name" value="MERR FAMILY REGULATORY PROTEIN"/>
    <property type="match status" value="1"/>
</dbReference>
<keyword evidence="4" id="KW-1185">Reference proteome</keyword>
<dbReference type="RefSeq" id="WP_259650899.1">
    <property type="nucleotide sequence ID" value="NZ_BPFB01000075.1"/>
</dbReference>
<dbReference type="InterPro" id="IPR009061">
    <property type="entry name" value="DNA-bd_dom_put_sf"/>
</dbReference>
<evidence type="ECO:0000259" key="2">
    <source>
        <dbReference type="PROSITE" id="PS50937"/>
    </source>
</evidence>
<comment type="caution">
    <text evidence="3">The sequence shown here is derived from an EMBL/GenBank/DDBJ whole genome shotgun (WGS) entry which is preliminary data.</text>
</comment>
<dbReference type="EMBL" id="BPFB01000075">
    <property type="protein sequence ID" value="GIU02792.1"/>
    <property type="molecule type" value="Genomic_DNA"/>
</dbReference>
<evidence type="ECO:0000313" key="4">
    <source>
        <dbReference type="Proteomes" id="UP000761574"/>
    </source>
</evidence>
<reference evidence="3 4" key="1">
    <citation type="submission" date="2021-05" db="EMBL/GenBank/DDBJ databases">
        <title>Molecular characterization for Shewanella algae harboring chromosomal blaOXA-55-like strains isolated from clinical and environment sample.</title>
        <authorList>
            <person name="Ohama Y."/>
            <person name="Aoki K."/>
            <person name="Harada S."/>
            <person name="Moriya K."/>
            <person name="Ishii Y."/>
            <person name="Tateda K."/>
        </authorList>
    </citation>
    <scope>NUCLEOTIDE SEQUENCE [LARGE SCALE GENOMIC DNA]</scope>
    <source>
        <strain evidence="3 4">LMG 23746</strain>
    </source>
</reference>
<gene>
    <name evidence="3" type="ORF">TUM4630_35140</name>
</gene>
<dbReference type="Proteomes" id="UP000761574">
    <property type="component" value="Unassembled WGS sequence"/>
</dbReference>
<evidence type="ECO:0000313" key="3">
    <source>
        <dbReference type="EMBL" id="GIU02792.1"/>
    </source>
</evidence>
<organism evidence="3 4">
    <name type="scientific">Shewanella algidipiscicola</name>
    <dbReference type="NCBI Taxonomy" id="614070"/>
    <lineage>
        <taxon>Bacteria</taxon>
        <taxon>Pseudomonadati</taxon>
        <taxon>Pseudomonadota</taxon>
        <taxon>Gammaproteobacteria</taxon>
        <taxon>Alteromonadales</taxon>
        <taxon>Shewanellaceae</taxon>
        <taxon>Shewanella</taxon>
    </lineage>
</organism>
<dbReference type="SMART" id="SM00422">
    <property type="entry name" value="HTH_MERR"/>
    <property type="match status" value="1"/>
</dbReference>